<proteinExistence type="predicted"/>
<dbReference type="Pfam" id="PF12796">
    <property type="entry name" value="Ank_2"/>
    <property type="match status" value="1"/>
</dbReference>
<evidence type="ECO:0000313" key="4">
    <source>
        <dbReference type="EMBL" id="KAF2762141.1"/>
    </source>
</evidence>
<dbReference type="GeneID" id="54480774"/>
<dbReference type="EMBL" id="ML996566">
    <property type="protein sequence ID" value="KAF2762141.1"/>
    <property type="molecule type" value="Genomic_DNA"/>
</dbReference>
<keyword evidence="1" id="KW-0677">Repeat</keyword>
<gene>
    <name evidence="4" type="ORF">EJ05DRAFT_198898</name>
</gene>
<dbReference type="PANTHER" id="PTHR24171">
    <property type="entry name" value="ANKYRIN REPEAT DOMAIN-CONTAINING PROTEIN 39-RELATED"/>
    <property type="match status" value="1"/>
</dbReference>
<dbReference type="PROSITE" id="PS50088">
    <property type="entry name" value="ANK_REPEAT"/>
    <property type="match status" value="2"/>
</dbReference>
<sequence>MPSQLLGLQTQDLSTGPFAMLESTKEPVWLQIHDDTSLVHLLKETESRLTDHTISSNETNVSSFSPIFSFDEDVLDSKACRRTMRTLMKKDKAVKVSGPEEQLSSSLAVQKISPDPRPVDDVLPQQQMNTDVFWSDSRSQRLLLKLDRTLTDHVEAGDIAGLTETMLDAVDLDIPSKWFPFSLRKAIETSQLEAVSELLNMGIESESIDGFSRTPLSYACSKGQLEVVDFLRHRGASIAARNVLGETPLHEASYLQHTALMASLLSWGADVNARDARGDTPLHHACSPCEAPAAAAAAALLLTHGALPSARNFHGQTPVSLALLSANAPALRVLLNDPSLASSIKSTLDDHLSFTLKHIATEEQHIADSTGFSPSKHSTAHLHASTTLLIASMACLALLLDLAPRWSRSVPLGSGVRCAWEEVEFESVPEGIVGIVGSRKSS</sequence>
<dbReference type="SMART" id="SM00248">
    <property type="entry name" value="ANK"/>
    <property type="match status" value="4"/>
</dbReference>
<evidence type="ECO:0000256" key="1">
    <source>
        <dbReference type="ARBA" id="ARBA00022737"/>
    </source>
</evidence>
<keyword evidence="5" id="KW-1185">Reference proteome</keyword>
<reference evidence="4" key="1">
    <citation type="journal article" date="2020" name="Stud. Mycol.">
        <title>101 Dothideomycetes genomes: a test case for predicting lifestyles and emergence of pathogens.</title>
        <authorList>
            <person name="Haridas S."/>
            <person name="Albert R."/>
            <person name="Binder M."/>
            <person name="Bloem J."/>
            <person name="Labutti K."/>
            <person name="Salamov A."/>
            <person name="Andreopoulos B."/>
            <person name="Baker S."/>
            <person name="Barry K."/>
            <person name="Bills G."/>
            <person name="Bluhm B."/>
            <person name="Cannon C."/>
            <person name="Castanera R."/>
            <person name="Culley D."/>
            <person name="Daum C."/>
            <person name="Ezra D."/>
            <person name="Gonzalez J."/>
            <person name="Henrissat B."/>
            <person name="Kuo A."/>
            <person name="Liang C."/>
            <person name="Lipzen A."/>
            <person name="Lutzoni F."/>
            <person name="Magnuson J."/>
            <person name="Mondo S."/>
            <person name="Nolan M."/>
            <person name="Ohm R."/>
            <person name="Pangilinan J."/>
            <person name="Park H.-J."/>
            <person name="Ramirez L."/>
            <person name="Alfaro M."/>
            <person name="Sun H."/>
            <person name="Tritt A."/>
            <person name="Yoshinaga Y."/>
            <person name="Zwiers L.-H."/>
            <person name="Turgeon B."/>
            <person name="Goodwin S."/>
            <person name="Spatafora J."/>
            <person name="Crous P."/>
            <person name="Grigoriev I."/>
        </authorList>
    </citation>
    <scope>NUCLEOTIDE SEQUENCE</scope>
    <source>
        <strain evidence="4">CBS 121739</strain>
    </source>
</reference>
<dbReference type="OrthoDB" id="195446at2759"/>
<protein>
    <submittedName>
        <fullName evidence="4">Ankyrin</fullName>
    </submittedName>
</protein>
<keyword evidence="2 3" id="KW-0040">ANK repeat</keyword>
<dbReference type="PROSITE" id="PS50297">
    <property type="entry name" value="ANK_REP_REGION"/>
    <property type="match status" value="2"/>
</dbReference>
<evidence type="ECO:0000256" key="2">
    <source>
        <dbReference type="ARBA" id="ARBA00023043"/>
    </source>
</evidence>
<evidence type="ECO:0000256" key="3">
    <source>
        <dbReference type="PROSITE-ProRule" id="PRU00023"/>
    </source>
</evidence>
<dbReference type="Gene3D" id="1.25.40.20">
    <property type="entry name" value="Ankyrin repeat-containing domain"/>
    <property type="match status" value="1"/>
</dbReference>
<dbReference type="SUPFAM" id="SSF48403">
    <property type="entry name" value="Ankyrin repeat"/>
    <property type="match status" value="1"/>
</dbReference>
<feature type="repeat" description="ANK" evidence="3">
    <location>
        <begin position="211"/>
        <end position="243"/>
    </location>
</feature>
<dbReference type="InterPro" id="IPR036770">
    <property type="entry name" value="Ankyrin_rpt-contain_sf"/>
</dbReference>
<dbReference type="InterPro" id="IPR002110">
    <property type="entry name" value="Ankyrin_rpt"/>
</dbReference>
<evidence type="ECO:0000313" key="5">
    <source>
        <dbReference type="Proteomes" id="UP000799437"/>
    </source>
</evidence>
<dbReference type="RefSeq" id="XP_033604592.1">
    <property type="nucleotide sequence ID" value="XM_033739720.1"/>
</dbReference>
<organism evidence="4 5">
    <name type="scientific">Pseudovirgaria hyperparasitica</name>
    <dbReference type="NCBI Taxonomy" id="470096"/>
    <lineage>
        <taxon>Eukaryota</taxon>
        <taxon>Fungi</taxon>
        <taxon>Dikarya</taxon>
        <taxon>Ascomycota</taxon>
        <taxon>Pezizomycotina</taxon>
        <taxon>Dothideomycetes</taxon>
        <taxon>Dothideomycetes incertae sedis</taxon>
        <taxon>Acrospermales</taxon>
        <taxon>Acrospermaceae</taxon>
        <taxon>Pseudovirgaria</taxon>
    </lineage>
</organism>
<dbReference type="AlphaFoldDB" id="A0A6A6WK26"/>
<feature type="repeat" description="ANK" evidence="3">
    <location>
        <begin position="244"/>
        <end position="276"/>
    </location>
</feature>
<accession>A0A6A6WK26</accession>
<dbReference type="Proteomes" id="UP000799437">
    <property type="component" value="Unassembled WGS sequence"/>
</dbReference>
<name>A0A6A6WK26_9PEZI</name>